<name>A0ABX1CCF3_9ACTN</name>
<reference evidence="2 3" key="1">
    <citation type="submission" date="2020-03" db="EMBL/GenBank/DDBJ databases">
        <title>Draft genome of Streptomyces sp. ventii, isolated from the Axial Seamount in the Pacific Ocean, and resequencing of the two type strains Streptomyces lonarensis strain NCL 716 and Streptomyces bohaiensis strain 11A07.</title>
        <authorList>
            <person name="Loughran R.M."/>
            <person name="Pfannmuller K.M."/>
            <person name="Wasson B.J."/>
            <person name="Deadmond M.C."/>
            <person name="Paddock B.E."/>
            <person name="Koyack M.J."/>
            <person name="Gallegos D.A."/>
            <person name="Mitchell E.A."/>
            <person name="Ushijima B."/>
            <person name="Saw J.H."/>
            <person name="Mcphail K.L."/>
            <person name="Videau P."/>
        </authorList>
    </citation>
    <scope>NUCLEOTIDE SEQUENCE [LARGE SCALE GENOMIC DNA]</scope>
    <source>
        <strain evidence="2 3">11A07</strain>
    </source>
</reference>
<gene>
    <name evidence="2" type="ORF">HCN52_10520</name>
</gene>
<evidence type="ECO:0008006" key="4">
    <source>
        <dbReference type="Google" id="ProtNLM"/>
    </source>
</evidence>
<evidence type="ECO:0000256" key="1">
    <source>
        <dbReference type="SAM" id="MobiDB-lite"/>
    </source>
</evidence>
<dbReference type="Proteomes" id="UP000727056">
    <property type="component" value="Unassembled WGS sequence"/>
</dbReference>
<dbReference type="RefSeq" id="WP_168088143.1">
    <property type="nucleotide sequence ID" value="NZ_BHZH01000059.1"/>
</dbReference>
<evidence type="ECO:0000313" key="2">
    <source>
        <dbReference type="EMBL" id="NJQ15370.1"/>
    </source>
</evidence>
<accession>A0ABX1CCF3</accession>
<sequence>MDAEGDPEVASACAHGPEGAKSVTDGAGIERLSLDELRSILAKLGADIDAHFRELDR</sequence>
<proteinExistence type="predicted"/>
<organism evidence="2 3">
    <name type="scientific">Streptomyces bohaiensis</name>
    <dbReference type="NCBI Taxonomy" id="1431344"/>
    <lineage>
        <taxon>Bacteria</taxon>
        <taxon>Bacillati</taxon>
        <taxon>Actinomycetota</taxon>
        <taxon>Actinomycetes</taxon>
        <taxon>Kitasatosporales</taxon>
        <taxon>Streptomycetaceae</taxon>
        <taxon>Streptomyces</taxon>
    </lineage>
</organism>
<protein>
    <recommendedName>
        <fullName evidence="4">MarR family transcriptional regulator</fullName>
    </recommendedName>
</protein>
<dbReference type="EMBL" id="JAAVJC010000068">
    <property type="protein sequence ID" value="NJQ15370.1"/>
    <property type="molecule type" value="Genomic_DNA"/>
</dbReference>
<evidence type="ECO:0000313" key="3">
    <source>
        <dbReference type="Proteomes" id="UP000727056"/>
    </source>
</evidence>
<comment type="caution">
    <text evidence="2">The sequence shown here is derived from an EMBL/GenBank/DDBJ whole genome shotgun (WGS) entry which is preliminary data.</text>
</comment>
<keyword evidence="3" id="KW-1185">Reference proteome</keyword>
<feature type="region of interest" description="Disordered" evidence="1">
    <location>
        <begin position="1"/>
        <end position="25"/>
    </location>
</feature>